<dbReference type="EMBL" id="GGEC01001899">
    <property type="protein sequence ID" value="MBW82382.1"/>
    <property type="molecule type" value="Transcribed_RNA"/>
</dbReference>
<reference evidence="1" key="1">
    <citation type="submission" date="2018-02" db="EMBL/GenBank/DDBJ databases">
        <title>Rhizophora mucronata_Transcriptome.</title>
        <authorList>
            <person name="Meera S.P."/>
            <person name="Sreeshan A."/>
            <person name="Augustine A."/>
        </authorList>
    </citation>
    <scope>NUCLEOTIDE SEQUENCE</scope>
    <source>
        <tissue evidence="1">Leaf</tissue>
    </source>
</reference>
<protein>
    <submittedName>
        <fullName evidence="1">Uncharacterized protein</fullName>
    </submittedName>
</protein>
<accession>A0A2P2IMA7</accession>
<dbReference type="AlphaFoldDB" id="A0A2P2IMA7"/>
<organism evidence="1">
    <name type="scientific">Rhizophora mucronata</name>
    <name type="common">Asiatic mangrove</name>
    <dbReference type="NCBI Taxonomy" id="61149"/>
    <lineage>
        <taxon>Eukaryota</taxon>
        <taxon>Viridiplantae</taxon>
        <taxon>Streptophyta</taxon>
        <taxon>Embryophyta</taxon>
        <taxon>Tracheophyta</taxon>
        <taxon>Spermatophyta</taxon>
        <taxon>Magnoliopsida</taxon>
        <taxon>eudicotyledons</taxon>
        <taxon>Gunneridae</taxon>
        <taxon>Pentapetalae</taxon>
        <taxon>rosids</taxon>
        <taxon>fabids</taxon>
        <taxon>Malpighiales</taxon>
        <taxon>Rhizophoraceae</taxon>
        <taxon>Rhizophora</taxon>
    </lineage>
</organism>
<evidence type="ECO:0000313" key="1">
    <source>
        <dbReference type="EMBL" id="MBW82382.1"/>
    </source>
</evidence>
<sequence length="30" mass="3234">MLSLIIDHKPTGFSFSLGSGKLSLLSTYGY</sequence>
<name>A0A2P2IMA7_RHIMU</name>
<proteinExistence type="predicted"/>